<evidence type="ECO:0000259" key="1">
    <source>
        <dbReference type="Pfam" id="PF13482"/>
    </source>
</evidence>
<sequence length="191" mass="21723">MDKLVFDIETKNTFADVGGEENIDKLEVSMICVYSYDRGDFFAFSEYEINEAAELFKRAGLLIGHSINHFDVPVLKKYFSFEIASIPTVDLLEEIQAGFGRRVGLDALAKTNVGAGKTHHGLEATRMYRDGEIEELRNYCMNDVKLTKALYELAERQGFLMVPERTTGQLVSVSLNWKEKLLDAHLMQSLW</sequence>
<dbReference type="InterPro" id="IPR036397">
    <property type="entry name" value="RNaseH_sf"/>
</dbReference>
<feature type="domain" description="YprB ribonuclease H-like" evidence="1">
    <location>
        <begin position="6"/>
        <end position="153"/>
    </location>
</feature>
<reference evidence="2 3" key="1">
    <citation type="journal article" date="2016" name="Nat. Commun.">
        <title>Thousands of microbial genomes shed light on interconnected biogeochemical processes in an aquifer system.</title>
        <authorList>
            <person name="Anantharaman K."/>
            <person name="Brown C.T."/>
            <person name="Hug L.A."/>
            <person name="Sharon I."/>
            <person name="Castelle C.J."/>
            <person name="Probst A.J."/>
            <person name="Thomas B.C."/>
            <person name="Singh A."/>
            <person name="Wilkins M.J."/>
            <person name="Karaoz U."/>
            <person name="Brodie E.L."/>
            <person name="Williams K.H."/>
            <person name="Hubbard S.S."/>
            <person name="Banfield J.F."/>
        </authorList>
    </citation>
    <scope>NUCLEOTIDE SEQUENCE [LARGE SCALE GENOMIC DNA]</scope>
</reference>
<dbReference type="STRING" id="1802557.A3A20_02880"/>
<gene>
    <name evidence="2" type="ORF">A3A20_02880</name>
</gene>
<proteinExistence type="predicted"/>
<dbReference type="SUPFAM" id="SSF53098">
    <property type="entry name" value="Ribonuclease H-like"/>
    <property type="match status" value="1"/>
</dbReference>
<dbReference type="Proteomes" id="UP000178946">
    <property type="component" value="Unassembled WGS sequence"/>
</dbReference>
<dbReference type="GO" id="GO:0003676">
    <property type="term" value="F:nucleic acid binding"/>
    <property type="evidence" value="ECO:0007669"/>
    <property type="project" value="InterPro"/>
</dbReference>
<evidence type="ECO:0000313" key="3">
    <source>
        <dbReference type="Proteomes" id="UP000178946"/>
    </source>
</evidence>
<dbReference type="EMBL" id="MGIR01000002">
    <property type="protein sequence ID" value="OGM91486.1"/>
    <property type="molecule type" value="Genomic_DNA"/>
</dbReference>
<dbReference type="Pfam" id="PF13482">
    <property type="entry name" value="RNase_H_2"/>
    <property type="match status" value="1"/>
</dbReference>
<dbReference type="InterPro" id="IPR012337">
    <property type="entry name" value="RNaseH-like_sf"/>
</dbReference>
<dbReference type="Gene3D" id="3.30.420.10">
    <property type="entry name" value="Ribonuclease H-like superfamily/Ribonuclease H"/>
    <property type="match status" value="1"/>
</dbReference>
<dbReference type="AlphaFoldDB" id="A0A1F8DSV8"/>
<accession>A0A1F8DSV8</accession>
<evidence type="ECO:0000313" key="2">
    <source>
        <dbReference type="EMBL" id="OGM91486.1"/>
    </source>
</evidence>
<dbReference type="InterPro" id="IPR038720">
    <property type="entry name" value="YprB_RNase_H-like_dom"/>
</dbReference>
<organism evidence="2 3">
    <name type="scientific">Candidatus Wolfebacteria bacterium RIFCSPLOWO2_01_FULL_45_19</name>
    <dbReference type="NCBI Taxonomy" id="1802557"/>
    <lineage>
        <taxon>Bacteria</taxon>
        <taxon>Candidatus Wolfeibacteriota</taxon>
    </lineage>
</organism>
<comment type="caution">
    <text evidence="2">The sequence shown here is derived from an EMBL/GenBank/DDBJ whole genome shotgun (WGS) entry which is preliminary data.</text>
</comment>
<protein>
    <recommendedName>
        <fullName evidence="1">YprB ribonuclease H-like domain-containing protein</fullName>
    </recommendedName>
</protein>
<name>A0A1F8DSV8_9BACT</name>